<evidence type="ECO:0000313" key="3">
    <source>
        <dbReference type="Proteomes" id="UP000008988"/>
    </source>
</evidence>
<comment type="caution">
    <text evidence="2">The sequence shown here is derived from an EMBL/GenBank/DDBJ whole genome shotgun (WGS) entry which is preliminary data.</text>
</comment>
<accession>B5VGK6</accession>
<name>B5VGK6_YEAS6</name>
<dbReference type="EMBL" id="ABSV01000519">
    <property type="protein sequence ID" value="EDZ72937.1"/>
    <property type="molecule type" value="Genomic_DNA"/>
</dbReference>
<feature type="transmembrane region" description="Helical" evidence="1">
    <location>
        <begin position="39"/>
        <end position="61"/>
    </location>
</feature>
<keyword evidence="1" id="KW-0812">Transmembrane</keyword>
<dbReference type="AlphaFoldDB" id="B5VGK6"/>
<evidence type="ECO:0000256" key="1">
    <source>
        <dbReference type="SAM" id="Phobius"/>
    </source>
</evidence>
<proteinExistence type="predicted"/>
<reference evidence="2 3" key="1">
    <citation type="journal article" date="2008" name="FEMS Yeast Res.">
        <title>Comparative genome analysis of a Saccharomyces cerevisiae wine strain.</title>
        <authorList>
            <person name="Borneman A.R."/>
            <person name="Forgan A.H."/>
            <person name="Pretorius I.S."/>
            <person name="Chambers P.J."/>
        </authorList>
    </citation>
    <scope>NUCLEOTIDE SEQUENCE [LARGE SCALE GENOMIC DNA]</scope>
    <source>
        <strain evidence="2 3">AWRI1631</strain>
    </source>
</reference>
<organism evidence="2 3">
    <name type="scientific">Saccharomyces cerevisiae (strain AWRI1631)</name>
    <name type="common">Baker's yeast</name>
    <dbReference type="NCBI Taxonomy" id="545124"/>
    <lineage>
        <taxon>Eukaryota</taxon>
        <taxon>Fungi</taxon>
        <taxon>Dikarya</taxon>
        <taxon>Ascomycota</taxon>
        <taxon>Saccharomycotina</taxon>
        <taxon>Saccharomycetes</taxon>
        <taxon>Saccharomycetales</taxon>
        <taxon>Saccharomycetaceae</taxon>
        <taxon>Saccharomyces</taxon>
    </lineage>
</organism>
<dbReference type="Proteomes" id="UP000008988">
    <property type="component" value="Unassembled WGS sequence"/>
</dbReference>
<evidence type="ECO:0000313" key="2">
    <source>
        <dbReference type="EMBL" id="EDZ72937.1"/>
    </source>
</evidence>
<evidence type="ECO:0008006" key="4">
    <source>
        <dbReference type="Google" id="ProtNLM"/>
    </source>
</evidence>
<keyword evidence="1" id="KW-0472">Membrane</keyword>
<protein>
    <recommendedName>
        <fullName evidence="4">Transmembrane protein</fullName>
    </recommendedName>
</protein>
<sequence>MTCNAIYFNDALPFETHIPKMYMLSIANFTSKRQHKPRFLTPSSLIFGAVFLTAGVIKVSINDAIKMFSVNGVLTSSSIYDDLVRQRTIVAEDASFSGGRLFIMSLSDTLPFPCTKFSTAEWKDEILSSSSSSLTSSLCVPFSSSSSTEVSFLRLIFLLFIFSSCSCFSISSSLISLMISIAIVTKSFSFMDRLFITRIPILIRGSESVVKASIFRTTVSIDLLPTSSL</sequence>
<keyword evidence="1" id="KW-1133">Transmembrane helix</keyword>
<feature type="transmembrane region" description="Helical" evidence="1">
    <location>
        <begin position="155"/>
        <end position="184"/>
    </location>
</feature>
<gene>
    <name evidence="2" type="ORF">AWRI1631_45410</name>
</gene>